<dbReference type="Proteomes" id="UP000007383">
    <property type="component" value="Chromosome"/>
</dbReference>
<keyword evidence="7" id="KW-1185">Reference proteome</keyword>
<dbReference type="SUPFAM" id="SSF56601">
    <property type="entry name" value="beta-lactamase/transpeptidase-like"/>
    <property type="match status" value="1"/>
</dbReference>
<organism evidence="6 7">
    <name type="scientific">Spirochaeta africana (strain ATCC 700263 / DSM 8902 / Z-7692)</name>
    <dbReference type="NCBI Taxonomy" id="889378"/>
    <lineage>
        <taxon>Bacteria</taxon>
        <taxon>Pseudomonadati</taxon>
        <taxon>Spirochaetota</taxon>
        <taxon>Spirochaetia</taxon>
        <taxon>Spirochaetales</taxon>
        <taxon>Spirochaetaceae</taxon>
        <taxon>Spirochaeta</taxon>
    </lineage>
</organism>
<protein>
    <submittedName>
        <fullName evidence="6">Penicillin-binding protein, beta-lactamase class C</fullName>
    </submittedName>
</protein>
<evidence type="ECO:0000256" key="4">
    <source>
        <dbReference type="SAM" id="SignalP"/>
    </source>
</evidence>
<feature type="chain" id="PRO_5003623378" evidence="4">
    <location>
        <begin position="25"/>
        <end position="460"/>
    </location>
</feature>
<dbReference type="InterPro" id="IPR012338">
    <property type="entry name" value="Beta-lactam/transpept-like"/>
</dbReference>
<feature type="transmembrane region" description="Helical" evidence="3">
    <location>
        <begin position="342"/>
        <end position="364"/>
    </location>
</feature>
<dbReference type="Gene3D" id="3.40.710.10">
    <property type="entry name" value="DD-peptidase/beta-lactamase superfamily"/>
    <property type="match status" value="1"/>
</dbReference>
<dbReference type="eggNOG" id="COG1680">
    <property type="taxonomic scope" value="Bacteria"/>
</dbReference>
<keyword evidence="2 3" id="KW-0472">Membrane</keyword>
<dbReference type="RefSeq" id="WP_014455106.1">
    <property type="nucleotide sequence ID" value="NC_017098.1"/>
</dbReference>
<keyword evidence="4" id="KW-0732">Signal</keyword>
<feature type="transmembrane region" description="Helical" evidence="3">
    <location>
        <begin position="438"/>
        <end position="459"/>
    </location>
</feature>
<reference evidence="7" key="1">
    <citation type="journal article" date="2013" name="Stand. Genomic Sci.">
        <title>Complete genome sequence of the halophilic bacterium Spirochaeta africana type strain (Z-7692(T)) from the alkaline Lake Magadi in the East African Rift.</title>
        <authorList>
            <person name="Liolos K."/>
            <person name="Abt B."/>
            <person name="Scheuner C."/>
            <person name="Teshima H."/>
            <person name="Held B."/>
            <person name="Lapidus A."/>
            <person name="Nolan M."/>
            <person name="Lucas S."/>
            <person name="Deshpande S."/>
            <person name="Cheng J.F."/>
            <person name="Tapia R."/>
            <person name="Goodwin L.A."/>
            <person name="Pitluck S."/>
            <person name="Pagani I."/>
            <person name="Ivanova N."/>
            <person name="Mavromatis K."/>
            <person name="Mikhailova N."/>
            <person name="Huntemann M."/>
            <person name="Pati A."/>
            <person name="Chen A."/>
            <person name="Palaniappan K."/>
            <person name="Land M."/>
            <person name="Rohde M."/>
            <person name="Tindall B.J."/>
            <person name="Detter J.C."/>
            <person name="Goker M."/>
            <person name="Bristow J."/>
            <person name="Eisen J.A."/>
            <person name="Markowitz V."/>
            <person name="Hugenholtz P."/>
            <person name="Woyke T."/>
            <person name="Klenk H.P."/>
            <person name="Kyrpides N.C."/>
        </authorList>
    </citation>
    <scope>NUCLEOTIDE SEQUENCE</scope>
    <source>
        <strain evidence="7">ATCC 700263 / DSM 8902 / Z-7692</strain>
    </source>
</reference>
<keyword evidence="3" id="KW-0812">Transmembrane</keyword>
<dbReference type="PANTHER" id="PTHR46825:SF11">
    <property type="entry name" value="PENICILLIN-BINDING PROTEIN 4"/>
    <property type="match status" value="1"/>
</dbReference>
<dbReference type="GO" id="GO:0016020">
    <property type="term" value="C:membrane"/>
    <property type="evidence" value="ECO:0007669"/>
    <property type="project" value="UniProtKB-SubCell"/>
</dbReference>
<dbReference type="HOGENOM" id="CLU_594352_0_0_12"/>
<dbReference type="STRING" id="889378.Spiaf_1027"/>
<dbReference type="AlphaFoldDB" id="H9UHX1"/>
<evidence type="ECO:0000256" key="2">
    <source>
        <dbReference type="ARBA" id="ARBA00023136"/>
    </source>
</evidence>
<name>H9UHX1_SPIAZ</name>
<keyword evidence="3" id="KW-1133">Transmembrane helix</keyword>
<dbReference type="EMBL" id="CP003282">
    <property type="protein sequence ID" value="AFG37114.1"/>
    <property type="molecule type" value="Genomic_DNA"/>
</dbReference>
<evidence type="ECO:0000259" key="5">
    <source>
        <dbReference type="Pfam" id="PF00144"/>
    </source>
</evidence>
<proteinExistence type="predicted"/>
<dbReference type="InterPro" id="IPR050491">
    <property type="entry name" value="AmpC-like"/>
</dbReference>
<dbReference type="InterPro" id="IPR001466">
    <property type="entry name" value="Beta-lactam-related"/>
</dbReference>
<feature type="signal peptide" evidence="4">
    <location>
        <begin position="1"/>
        <end position="24"/>
    </location>
</feature>
<sequence>MKTSVTGLRILLVLLFASCLPLLSGQQPQIASLAGQYLESAPGGVVVGYYQHGQISWYAAGESGKPGMALSPDVYFEIGSITKAVIGTGLAALERDGVIAASRQVGELDARLPGELASRSLEELATHTSGLPRVRLGVRGLGRALVRHRDPYAGLDEAALLRDLDAVALDDPGEFRYSNMGYALLGHLLQESLESPFPVSISRDMDLPRPQGFTANGRRTPYWGFDAYAGAGGMLATPRELLAFTVQLLDPDSSQAAAALPRAEAGGERQIGLGWLIEPVGEDATLVWHNGGTGGFRSFAGAVPERDTAVVVLANSAVSVDPLARALVSGEDSLPEPESPGAFAWAMGILMPLLVLAYFFRVMLGLRYPQLQPRDALETTSGCTSALLSAAVWPIVAPAAIYTAWTGMLLAVLSVAGGVAGLGVVYHRRLPGSVSRHWWQGLARAAAAVGYGVLAVALVW</sequence>
<evidence type="ECO:0000256" key="3">
    <source>
        <dbReference type="SAM" id="Phobius"/>
    </source>
</evidence>
<dbReference type="KEGG" id="sfc:Spiaf_1027"/>
<accession>H9UHX1</accession>
<comment type="subcellular location">
    <subcellularLocation>
        <location evidence="1">Membrane</location>
    </subcellularLocation>
</comment>
<dbReference type="PANTHER" id="PTHR46825">
    <property type="entry name" value="D-ALANYL-D-ALANINE-CARBOXYPEPTIDASE/ENDOPEPTIDASE AMPH"/>
    <property type="match status" value="1"/>
</dbReference>
<feature type="domain" description="Beta-lactamase-related" evidence="5">
    <location>
        <begin position="43"/>
        <end position="320"/>
    </location>
</feature>
<dbReference type="PATRIC" id="fig|889378.3.peg.1028"/>
<evidence type="ECO:0000256" key="1">
    <source>
        <dbReference type="ARBA" id="ARBA00004370"/>
    </source>
</evidence>
<gene>
    <name evidence="6" type="ordered locus">Spiaf_1027</name>
</gene>
<evidence type="ECO:0000313" key="6">
    <source>
        <dbReference type="EMBL" id="AFG37114.1"/>
    </source>
</evidence>
<evidence type="ECO:0000313" key="7">
    <source>
        <dbReference type="Proteomes" id="UP000007383"/>
    </source>
</evidence>
<feature type="transmembrane region" description="Helical" evidence="3">
    <location>
        <begin position="402"/>
        <end position="426"/>
    </location>
</feature>
<dbReference type="Pfam" id="PF00144">
    <property type="entry name" value="Beta-lactamase"/>
    <property type="match status" value="1"/>
</dbReference>